<dbReference type="Proteomes" id="UP000050430">
    <property type="component" value="Unassembled WGS sequence"/>
</dbReference>
<organism evidence="2 3">
    <name type="scientific">Leptolinea tardivitalis</name>
    <dbReference type="NCBI Taxonomy" id="229920"/>
    <lineage>
        <taxon>Bacteria</taxon>
        <taxon>Bacillati</taxon>
        <taxon>Chloroflexota</taxon>
        <taxon>Anaerolineae</taxon>
        <taxon>Anaerolineales</taxon>
        <taxon>Anaerolineaceae</taxon>
        <taxon>Leptolinea</taxon>
    </lineage>
</organism>
<accession>A0A0P6X1U4</accession>
<protein>
    <submittedName>
        <fullName evidence="2">Uncharacterized protein</fullName>
    </submittedName>
</protein>
<dbReference type="AlphaFoldDB" id="A0A0P6X1U4"/>
<keyword evidence="3" id="KW-1185">Reference proteome</keyword>
<reference evidence="2 3" key="1">
    <citation type="submission" date="2015-07" db="EMBL/GenBank/DDBJ databases">
        <title>Genome sequence of Leptolinea tardivitalis DSM 16556.</title>
        <authorList>
            <person name="Hemp J."/>
            <person name="Ward L.M."/>
            <person name="Pace L.A."/>
            <person name="Fischer W.W."/>
        </authorList>
    </citation>
    <scope>NUCLEOTIDE SEQUENCE [LARGE SCALE GENOMIC DNA]</scope>
    <source>
        <strain evidence="2 3">YMTK-2</strain>
    </source>
</reference>
<dbReference type="EMBL" id="LGCK01000006">
    <property type="protein sequence ID" value="KPL73251.1"/>
    <property type="molecule type" value="Genomic_DNA"/>
</dbReference>
<comment type="caution">
    <text evidence="2">The sequence shown here is derived from an EMBL/GenBank/DDBJ whole genome shotgun (WGS) entry which is preliminary data.</text>
</comment>
<feature type="transmembrane region" description="Helical" evidence="1">
    <location>
        <begin position="16"/>
        <end position="37"/>
    </location>
</feature>
<keyword evidence="1" id="KW-0812">Transmembrane</keyword>
<evidence type="ECO:0000313" key="3">
    <source>
        <dbReference type="Proteomes" id="UP000050430"/>
    </source>
</evidence>
<proteinExistence type="predicted"/>
<evidence type="ECO:0000256" key="1">
    <source>
        <dbReference type="SAM" id="Phobius"/>
    </source>
</evidence>
<keyword evidence="1" id="KW-1133">Transmembrane helix</keyword>
<keyword evidence="1" id="KW-0472">Membrane</keyword>
<dbReference type="STRING" id="229920.ADM99_03205"/>
<sequence>MVDYVLVLSTGVDHRFPGFLFVIGCALAGCLLGYLMATLGQNPDRTRWQQLPPTPQPASWIIEIGSYGAETHSITVETASGDQYDCYGT</sequence>
<name>A0A0P6X1U4_9CHLR</name>
<evidence type="ECO:0000313" key="2">
    <source>
        <dbReference type="EMBL" id="KPL73251.1"/>
    </source>
</evidence>
<dbReference type="RefSeq" id="WP_062421652.1">
    <property type="nucleotide sequence ID" value="NZ_BBYA01000009.1"/>
</dbReference>
<gene>
    <name evidence="2" type="ORF">ADM99_03205</name>
</gene>